<proteinExistence type="predicted"/>
<organism evidence="1 2">
    <name type="scientific">Rhododendron griersonianum</name>
    <dbReference type="NCBI Taxonomy" id="479676"/>
    <lineage>
        <taxon>Eukaryota</taxon>
        <taxon>Viridiplantae</taxon>
        <taxon>Streptophyta</taxon>
        <taxon>Embryophyta</taxon>
        <taxon>Tracheophyta</taxon>
        <taxon>Spermatophyta</taxon>
        <taxon>Magnoliopsida</taxon>
        <taxon>eudicotyledons</taxon>
        <taxon>Gunneridae</taxon>
        <taxon>Pentapetalae</taxon>
        <taxon>asterids</taxon>
        <taxon>Ericales</taxon>
        <taxon>Ericaceae</taxon>
        <taxon>Ericoideae</taxon>
        <taxon>Rhodoreae</taxon>
        <taxon>Rhododendron</taxon>
    </lineage>
</organism>
<evidence type="ECO:0000313" key="1">
    <source>
        <dbReference type="EMBL" id="KAG5542796.1"/>
    </source>
</evidence>
<reference evidence="1 2" key="1">
    <citation type="submission" date="2020-08" db="EMBL/GenBank/DDBJ databases">
        <title>Plant Genome Project.</title>
        <authorList>
            <person name="Zhang R.-G."/>
        </authorList>
    </citation>
    <scope>NUCLEOTIDE SEQUENCE [LARGE SCALE GENOMIC DNA]</scope>
    <source>
        <strain evidence="1">WSP0</strain>
        <tissue evidence="1">Leaf</tissue>
    </source>
</reference>
<dbReference type="AlphaFoldDB" id="A0AAV6JNH6"/>
<name>A0AAV6JNH6_9ERIC</name>
<sequence>MEGLNLITDGQTWWAIHVSCYPLNLGRGHLMSTEILILGHLHHLQTTSHHHGDKLLMNSCWNICAKPSFFNSIRFLRIFPPKSLLMHHCI</sequence>
<comment type="caution">
    <text evidence="1">The sequence shown here is derived from an EMBL/GenBank/DDBJ whole genome shotgun (WGS) entry which is preliminary data.</text>
</comment>
<dbReference type="Proteomes" id="UP000823749">
    <property type="component" value="Chromosome 6"/>
</dbReference>
<dbReference type="EMBL" id="JACTNZ010000006">
    <property type="protein sequence ID" value="KAG5542796.1"/>
    <property type="molecule type" value="Genomic_DNA"/>
</dbReference>
<protein>
    <submittedName>
        <fullName evidence="1">Uncharacterized protein</fullName>
    </submittedName>
</protein>
<evidence type="ECO:0000313" key="2">
    <source>
        <dbReference type="Proteomes" id="UP000823749"/>
    </source>
</evidence>
<accession>A0AAV6JNH6</accession>
<keyword evidence="2" id="KW-1185">Reference proteome</keyword>
<gene>
    <name evidence="1" type="ORF">RHGRI_015787</name>
</gene>